<gene>
    <name evidence="1" type="ORF">BGZ65_009234</name>
</gene>
<protein>
    <submittedName>
        <fullName evidence="1">Uncharacterized protein</fullName>
    </submittedName>
</protein>
<name>A0A9P6ITP1_9FUNG</name>
<feature type="non-terminal residue" evidence="1">
    <location>
        <position position="1"/>
    </location>
</feature>
<reference evidence="1" key="1">
    <citation type="journal article" date="2020" name="Fungal Divers.">
        <title>Resolving the Mortierellaceae phylogeny through synthesis of multi-gene phylogenetics and phylogenomics.</title>
        <authorList>
            <person name="Vandepol N."/>
            <person name="Liber J."/>
            <person name="Desiro A."/>
            <person name="Na H."/>
            <person name="Kennedy M."/>
            <person name="Barry K."/>
            <person name="Grigoriev I.V."/>
            <person name="Miller A.N."/>
            <person name="O'Donnell K."/>
            <person name="Stajich J.E."/>
            <person name="Bonito G."/>
        </authorList>
    </citation>
    <scope>NUCLEOTIDE SEQUENCE</scope>
    <source>
        <strain evidence="1">MES-2147</strain>
    </source>
</reference>
<feature type="non-terminal residue" evidence="1">
    <location>
        <position position="141"/>
    </location>
</feature>
<comment type="caution">
    <text evidence="1">The sequence shown here is derived from an EMBL/GenBank/DDBJ whole genome shotgun (WGS) entry which is preliminary data.</text>
</comment>
<organism evidence="1 2">
    <name type="scientific">Modicella reniformis</name>
    <dbReference type="NCBI Taxonomy" id="1440133"/>
    <lineage>
        <taxon>Eukaryota</taxon>
        <taxon>Fungi</taxon>
        <taxon>Fungi incertae sedis</taxon>
        <taxon>Mucoromycota</taxon>
        <taxon>Mortierellomycotina</taxon>
        <taxon>Mortierellomycetes</taxon>
        <taxon>Mortierellales</taxon>
        <taxon>Mortierellaceae</taxon>
        <taxon>Modicella</taxon>
    </lineage>
</organism>
<dbReference type="Proteomes" id="UP000749646">
    <property type="component" value="Unassembled WGS sequence"/>
</dbReference>
<sequence>PDAHVNPIKGVLNEPAGFINGSDKVKAWYIHTVSVIRAAIGTEGVPRNDFLGVDWFPAWCLVASRSPSLSPLLKYLALMGIPSTFLKDVRNDQSYFSGATRTSPSSSEVLPVSPENLATYRMSHSRLSSLLDVLEDHSGSL</sequence>
<evidence type="ECO:0000313" key="1">
    <source>
        <dbReference type="EMBL" id="KAF9946986.1"/>
    </source>
</evidence>
<evidence type="ECO:0000313" key="2">
    <source>
        <dbReference type="Proteomes" id="UP000749646"/>
    </source>
</evidence>
<dbReference type="AlphaFoldDB" id="A0A9P6ITP1"/>
<proteinExistence type="predicted"/>
<accession>A0A9P6ITP1</accession>
<keyword evidence="2" id="KW-1185">Reference proteome</keyword>
<dbReference type="EMBL" id="JAAAHW010007656">
    <property type="protein sequence ID" value="KAF9946986.1"/>
    <property type="molecule type" value="Genomic_DNA"/>
</dbReference>